<sequence>MSSYLDPNGKAYTESKDYVKYIYEKGITEEVVSVEVTDYEKPDDGYVVDTNDVYDITSKDGTTKRQEFKSSLDGTLGVNELISTKNTNYLLIPLKTVLTFHFKRRKHQVVNYY</sequence>
<evidence type="ECO:0000259" key="1">
    <source>
        <dbReference type="Pfam" id="PF22819"/>
    </source>
</evidence>
<evidence type="ECO:0000313" key="2">
    <source>
        <dbReference type="EMBL" id="RVT62564.1"/>
    </source>
</evidence>
<proteinExistence type="predicted"/>
<dbReference type="EMBL" id="RZTZ01000004">
    <property type="protein sequence ID" value="RVT62564.1"/>
    <property type="molecule type" value="Genomic_DNA"/>
</dbReference>
<feature type="domain" description="TcaA protein NTF2-like" evidence="1">
    <location>
        <begin position="2"/>
        <end position="71"/>
    </location>
</feature>
<reference evidence="2 3" key="1">
    <citation type="submission" date="2019-01" db="EMBL/GenBank/DDBJ databases">
        <title>Bacillus sp. M5HDSG1-1, whole genome shotgun sequence.</title>
        <authorList>
            <person name="Tuo L."/>
        </authorList>
    </citation>
    <scope>NUCLEOTIDE SEQUENCE [LARGE SCALE GENOMIC DNA]</scope>
    <source>
        <strain evidence="2 3">M5HDSG1-1</strain>
    </source>
</reference>
<dbReference type="AlphaFoldDB" id="A0A3S2X2V7"/>
<keyword evidence="3" id="KW-1185">Reference proteome</keyword>
<name>A0A3S2X2V7_9BACI</name>
<gene>
    <name evidence="2" type="ORF">EM808_12320</name>
</gene>
<comment type="caution">
    <text evidence="2">The sequence shown here is derived from an EMBL/GenBank/DDBJ whole genome shotgun (WGS) entry which is preliminary data.</text>
</comment>
<accession>A0A3S2X2V7</accession>
<dbReference type="Pfam" id="PF22819">
    <property type="entry name" value="TcaA_5th"/>
    <property type="match status" value="1"/>
</dbReference>
<dbReference type="Proteomes" id="UP000288024">
    <property type="component" value="Unassembled WGS sequence"/>
</dbReference>
<organism evidence="2 3">
    <name type="scientific">Niallia taxi</name>
    <dbReference type="NCBI Taxonomy" id="2499688"/>
    <lineage>
        <taxon>Bacteria</taxon>
        <taxon>Bacillati</taxon>
        <taxon>Bacillota</taxon>
        <taxon>Bacilli</taxon>
        <taxon>Bacillales</taxon>
        <taxon>Bacillaceae</taxon>
        <taxon>Niallia</taxon>
    </lineage>
</organism>
<evidence type="ECO:0000313" key="3">
    <source>
        <dbReference type="Proteomes" id="UP000288024"/>
    </source>
</evidence>
<dbReference type="InterPro" id="IPR054528">
    <property type="entry name" value="TcaA_5th"/>
</dbReference>
<protein>
    <recommendedName>
        <fullName evidence="1">TcaA protein NTF2-like domain-containing protein</fullName>
    </recommendedName>
</protein>